<evidence type="ECO:0000313" key="1">
    <source>
        <dbReference type="EMBL" id="CAG8459030.1"/>
    </source>
</evidence>
<evidence type="ECO:0000313" key="2">
    <source>
        <dbReference type="Proteomes" id="UP000789525"/>
    </source>
</evidence>
<organism evidence="1 2">
    <name type="scientific">Acaulospora colombiana</name>
    <dbReference type="NCBI Taxonomy" id="27376"/>
    <lineage>
        <taxon>Eukaryota</taxon>
        <taxon>Fungi</taxon>
        <taxon>Fungi incertae sedis</taxon>
        <taxon>Mucoromycota</taxon>
        <taxon>Glomeromycotina</taxon>
        <taxon>Glomeromycetes</taxon>
        <taxon>Diversisporales</taxon>
        <taxon>Acaulosporaceae</taxon>
        <taxon>Acaulospora</taxon>
    </lineage>
</organism>
<reference evidence="1" key="1">
    <citation type="submission" date="2021-06" db="EMBL/GenBank/DDBJ databases">
        <authorList>
            <person name="Kallberg Y."/>
            <person name="Tangrot J."/>
            <person name="Rosling A."/>
        </authorList>
    </citation>
    <scope>NUCLEOTIDE SEQUENCE</scope>
    <source>
        <strain evidence="1">CL356</strain>
    </source>
</reference>
<name>A0ACA9K8F4_9GLOM</name>
<dbReference type="Proteomes" id="UP000789525">
    <property type="component" value="Unassembled WGS sequence"/>
</dbReference>
<protein>
    <submittedName>
        <fullName evidence="1">4761_t:CDS:1</fullName>
    </submittedName>
</protein>
<comment type="caution">
    <text evidence="1">The sequence shown here is derived from an EMBL/GenBank/DDBJ whole genome shotgun (WGS) entry which is preliminary data.</text>
</comment>
<accession>A0ACA9K8F4</accession>
<sequence length="573" mass="62336">MKFFNALLIALGALALWVDAQGAATQNSPSVIDSPTSTSDQTPASSSAPDTASTQSSTDDSSSLATFTAPLTASQSSTSATTPTAVLQPSPCLSNGQQLSLSSCADTTNYYCNITTSMCVPKLSNNSSCTSNLMCQANSTCQNSLCVPLAANTGGSGVAVGKIGIAAGVIAGIFVLAGIAFWAYRFLSKRKELEEDNRRMQEPYGSKTNSTLETSSDYPFISRPNSFSNSNMPPPAVSRPEMRTFDAQGFGGAMNNNSYGVPPPMNQYDQRRGNDNSFGGNDYAEDKRRSSKYNYLSNAFTRMRNSLGYGLSNSQPQISENQLNALPKNELNFTQKSNYRLSDVENNLEDDNTTLRDSSVLPADDQEVFSLASESIYLGLDFSDQSAAQQNNSRRYKMGSVYSQYTESWGSNHMLGDVTSMPTGPITSQTTKDRKNLRDKKNAASTRTTLFSTNDDQVPRQSVMELNAPIFNIAAMRQQKHLPQPSAASAASSGFSLNYYNSTHNTERTLAPTNERGRLVYSSTFGDESEHSSSGGEENLTIEEQLSRQEYIDQDISELEKDIESVRKFAWNN</sequence>
<keyword evidence="2" id="KW-1185">Reference proteome</keyword>
<gene>
    <name evidence="1" type="ORF">ACOLOM_LOCUS1090</name>
</gene>
<dbReference type="EMBL" id="CAJVPT010001229">
    <property type="protein sequence ID" value="CAG8459030.1"/>
    <property type="molecule type" value="Genomic_DNA"/>
</dbReference>
<proteinExistence type="predicted"/>